<gene>
    <name evidence="2" type="ORF">RM446_12570</name>
</gene>
<organism evidence="2 3">
    <name type="scientific">Streptomonospora wellingtoniae</name>
    <dbReference type="NCBI Taxonomy" id="3075544"/>
    <lineage>
        <taxon>Bacteria</taxon>
        <taxon>Bacillati</taxon>
        <taxon>Actinomycetota</taxon>
        <taxon>Actinomycetes</taxon>
        <taxon>Streptosporangiales</taxon>
        <taxon>Nocardiopsidaceae</taxon>
        <taxon>Streptomonospora</taxon>
    </lineage>
</organism>
<feature type="compositionally biased region" description="Basic and acidic residues" evidence="1">
    <location>
        <begin position="245"/>
        <end position="261"/>
    </location>
</feature>
<reference evidence="3" key="1">
    <citation type="submission" date="2023-07" db="EMBL/GenBank/DDBJ databases">
        <title>30 novel species of actinomycetes from the DSMZ collection.</title>
        <authorList>
            <person name="Nouioui I."/>
        </authorList>
    </citation>
    <scope>NUCLEOTIDE SEQUENCE [LARGE SCALE GENOMIC DNA]</scope>
    <source>
        <strain evidence="3">DSM 45055</strain>
    </source>
</reference>
<name>A0ABU2KUJ2_9ACTN</name>
<dbReference type="Proteomes" id="UP001183226">
    <property type="component" value="Unassembled WGS sequence"/>
</dbReference>
<evidence type="ECO:0000313" key="3">
    <source>
        <dbReference type="Proteomes" id="UP001183226"/>
    </source>
</evidence>
<evidence type="ECO:0000256" key="1">
    <source>
        <dbReference type="SAM" id="MobiDB-lite"/>
    </source>
</evidence>
<proteinExistence type="predicted"/>
<comment type="caution">
    <text evidence="2">The sequence shown here is derived from an EMBL/GenBank/DDBJ whole genome shotgun (WGS) entry which is preliminary data.</text>
</comment>
<dbReference type="RefSeq" id="WP_311545434.1">
    <property type="nucleotide sequence ID" value="NZ_JAVREK010000011.1"/>
</dbReference>
<accession>A0ABU2KUJ2</accession>
<protein>
    <submittedName>
        <fullName evidence="2">Uncharacterized protein</fullName>
    </submittedName>
</protein>
<dbReference type="EMBL" id="JAVREK010000011">
    <property type="protein sequence ID" value="MDT0302949.1"/>
    <property type="molecule type" value="Genomic_DNA"/>
</dbReference>
<evidence type="ECO:0000313" key="2">
    <source>
        <dbReference type="EMBL" id="MDT0302949.1"/>
    </source>
</evidence>
<sequence>MSAPDCRHRDCAEPVQTRGYCESHYRKRLRMGLCGWRDAAPARAHIRRLRDLGWTWQQIGEAAGLSTWVPLRVATDGPGRHVRADTEKALLSVPPEPRGSHRGTDSAGTRRRVQALAWMGWPAAEVARRAGVNPRSLQALMQPSRRLSFDLAARVARAYEELCMAPGPSKVAAGKARQLGFLPPLAWDADLIDLPEDELSAELDRRVKAMGDAELGRCARARAEGDPSPLIVAGAREHKRRRYARERARSQSRMSAHERAA</sequence>
<feature type="region of interest" description="Disordered" evidence="1">
    <location>
        <begin position="236"/>
        <end position="261"/>
    </location>
</feature>
<keyword evidence="3" id="KW-1185">Reference proteome</keyword>